<evidence type="ECO:0000259" key="3">
    <source>
        <dbReference type="Pfam" id="PF13843"/>
    </source>
</evidence>
<dbReference type="CDD" id="cd19757">
    <property type="entry name" value="Bbox1"/>
    <property type="match status" value="1"/>
</dbReference>
<dbReference type="Proteomes" id="UP001152795">
    <property type="component" value="Unassembled WGS sequence"/>
</dbReference>
<dbReference type="Pfam" id="PF13842">
    <property type="entry name" value="zf-Tnp_2"/>
    <property type="match status" value="1"/>
</dbReference>
<dbReference type="InterPro" id="IPR029526">
    <property type="entry name" value="PGBD"/>
</dbReference>
<evidence type="ECO:0000256" key="1">
    <source>
        <dbReference type="SAM" id="MobiDB-lite"/>
    </source>
</evidence>
<feature type="region of interest" description="Disordered" evidence="1">
    <location>
        <begin position="17"/>
        <end position="42"/>
    </location>
</feature>
<dbReference type="InterPro" id="IPR032718">
    <property type="entry name" value="PGBD4_Znf_C"/>
</dbReference>
<reference evidence="4" key="1">
    <citation type="submission" date="2020-04" db="EMBL/GenBank/DDBJ databases">
        <authorList>
            <person name="Alioto T."/>
            <person name="Alioto T."/>
            <person name="Gomez Garrido J."/>
        </authorList>
    </citation>
    <scope>NUCLEOTIDE SEQUENCE</scope>
    <source>
        <strain evidence="4">A484AB</strain>
    </source>
</reference>
<feature type="domain" description="PiggyBac transposable element-derived protein" evidence="3">
    <location>
        <begin position="105"/>
        <end position="476"/>
    </location>
</feature>
<name>A0A6S7G9E8_PARCT</name>
<dbReference type="PANTHER" id="PTHR46599">
    <property type="entry name" value="PIGGYBAC TRANSPOSABLE ELEMENT-DERIVED PROTEIN 4"/>
    <property type="match status" value="1"/>
</dbReference>
<evidence type="ECO:0008006" key="6">
    <source>
        <dbReference type="Google" id="ProtNLM"/>
    </source>
</evidence>
<evidence type="ECO:0000313" key="5">
    <source>
        <dbReference type="Proteomes" id="UP001152795"/>
    </source>
</evidence>
<evidence type="ECO:0000259" key="2">
    <source>
        <dbReference type="Pfam" id="PF13842"/>
    </source>
</evidence>
<protein>
    <recommendedName>
        <fullName evidence="6">PiggyBac transposable element-derived protein domain-containing protein</fullName>
    </recommendedName>
</protein>
<evidence type="ECO:0000313" key="4">
    <source>
        <dbReference type="EMBL" id="CAB3985086.1"/>
    </source>
</evidence>
<dbReference type="EMBL" id="CACRXK020000825">
    <property type="protein sequence ID" value="CAB3985086.1"/>
    <property type="molecule type" value="Genomic_DNA"/>
</dbReference>
<feature type="domain" description="PiggyBac transposable element-derived protein 4 C-terminal zinc-finger" evidence="2">
    <location>
        <begin position="535"/>
        <end position="577"/>
    </location>
</feature>
<organism evidence="4 5">
    <name type="scientific">Paramuricea clavata</name>
    <name type="common">Red gorgonian</name>
    <name type="synonym">Violescent sea-whip</name>
    <dbReference type="NCBI Taxonomy" id="317549"/>
    <lineage>
        <taxon>Eukaryota</taxon>
        <taxon>Metazoa</taxon>
        <taxon>Cnidaria</taxon>
        <taxon>Anthozoa</taxon>
        <taxon>Octocorallia</taxon>
        <taxon>Malacalcyonacea</taxon>
        <taxon>Plexauridae</taxon>
        <taxon>Paramuricea</taxon>
    </lineage>
</organism>
<feature type="compositionally biased region" description="Acidic residues" evidence="1">
    <location>
        <begin position="19"/>
        <end position="29"/>
    </location>
</feature>
<dbReference type="PANTHER" id="PTHR46599:SF3">
    <property type="entry name" value="PIGGYBAC TRANSPOSABLE ELEMENT-DERIVED PROTEIN 4"/>
    <property type="match status" value="1"/>
</dbReference>
<accession>A0A6S7G9E8</accession>
<comment type="caution">
    <text evidence="4">The sequence shown here is derived from an EMBL/GenBank/DDBJ whole genome shotgun (WGS) entry which is preliminary data.</text>
</comment>
<proteinExistence type="predicted"/>
<dbReference type="AlphaFoldDB" id="A0A6S7G9E8"/>
<sequence>MASFTCEEAISLVFHDSESEFDSEGENSSDESLGNSGDESFDEIEQPTRNIAIDNLHVVESNTNDNDFTSFSWEFYSYLDPFESDWLPDYIERPGILVDTTEFEPVDYFYQYFPEEAFNLIAAETNRYADQFFDTPVDFSPSSRFHTWTDTSVDEIKAFVALQIAMGLCNKPAISDYWNTYWLTTTNFGDVMSRNRFELLQTFLHFNDVANQVSKGQDGYKPLFKIQPLLDICNPLYEKVYQPKKCLSIDESMIKFKGRIFFRQYLPNKPTKWGIKAFVLCESESGYCLKSKIYTGKDCFERDSDSLLSDHVVLSLLEGYENKGHFVFMDNFYSSPILYAKLESKKIGACGTVRGNRRGMPKELLQQNIKLKKGDDPVFMRSGNMVACAWHDTKRLTMLSTIDTNLTVDKEIRSKDHASGHRTVEKPVAVARYNHSMAGVDRFDQMLGTYQYPHKSVKWYHTLYHRAKETALVNAYIVYRKADKQNILDPQRFRQHVINGLLEHWHSNRKRKGRPSIAPLPLRMTGQHFPDKFENKKYKPDCEVCSDRKRGNRRQTSFCCKQCNVPLCISPCFERYHTLKQYKM</sequence>
<dbReference type="Pfam" id="PF13843">
    <property type="entry name" value="DDE_Tnp_1_7"/>
    <property type="match status" value="1"/>
</dbReference>
<dbReference type="OrthoDB" id="5982523at2759"/>
<gene>
    <name evidence="4" type="ORF">PACLA_8A049106</name>
</gene>
<keyword evidence="5" id="KW-1185">Reference proteome</keyword>